<dbReference type="InParanoid" id="A0A4S2MQ58"/>
<evidence type="ECO:0000256" key="1">
    <source>
        <dbReference type="SAM" id="MobiDB-lite"/>
    </source>
</evidence>
<keyword evidence="3" id="KW-1185">Reference proteome</keyword>
<dbReference type="OrthoDB" id="5357235at2759"/>
<protein>
    <recommendedName>
        <fullName evidence="4">F-box domain-containing protein</fullName>
    </recommendedName>
</protein>
<proteinExistence type="predicted"/>
<dbReference type="Proteomes" id="UP000298138">
    <property type="component" value="Unassembled WGS sequence"/>
</dbReference>
<reference evidence="2 3" key="1">
    <citation type="submission" date="2019-04" db="EMBL/GenBank/DDBJ databases">
        <title>Comparative genomics and transcriptomics to analyze fruiting body development in filamentous ascomycetes.</title>
        <authorList>
            <consortium name="DOE Joint Genome Institute"/>
            <person name="Lutkenhaus R."/>
            <person name="Traeger S."/>
            <person name="Breuer J."/>
            <person name="Kuo A."/>
            <person name="Lipzen A."/>
            <person name="Pangilinan J."/>
            <person name="Dilworth D."/>
            <person name="Sandor L."/>
            <person name="Poggeler S."/>
            <person name="Barry K."/>
            <person name="Grigoriev I.V."/>
            <person name="Nowrousian M."/>
        </authorList>
    </citation>
    <scope>NUCLEOTIDE SEQUENCE [LARGE SCALE GENOMIC DNA]</scope>
    <source>
        <strain evidence="2 3">CBS 389.68</strain>
    </source>
</reference>
<organism evidence="2 3">
    <name type="scientific">Ascodesmis nigricans</name>
    <dbReference type="NCBI Taxonomy" id="341454"/>
    <lineage>
        <taxon>Eukaryota</taxon>
        <taxon>Fungi</taxon>
        <taxon>Dikarya</taxon>
        <taxon>Ascomycota</taxon>
        <taxon>Pezizomycotina</taxon>
        <taxon>Pezizomycetes</taxon>
        <taxon>Pezizales</taxon>
        <taxon>Ascodesmidaceae</taxon>
        <taxon>Ascodesmis</taxon>
    </lineage>
</organism>
<evidence type="ECO:0000313" key="2">
    <source>
        <dbReference type="EMBL" id="TGZ79293.1"/>
    </source>
</evidence>
<gene>
    <name evidence="2" type="ORF">EX30DRAFT_365426</name>
</gene>
<dbReference type="EMBL" id="ML220133">
    <property type="protein sequence ID" value="TGZ79293.1"/>
    <property type="molecule type" value="Genomic_DNA"/>
</dbReference>
<accession>A0A4S2MQ58</accession>
<name>A0A4S2MQ58_9PEZI</name>
<sequence>MSSRYRWSGVGRVIGRYKPISVLQQKRREWASSPDASQQSQDANQQRRKRLGLDDHESRPSHTLSSLERLPTELLHRIFCDAGCAALASASISLAHVFKSRHLQLRYLYLHPDELSSLVVMRFFTPAFLEEYERRHGQIDASDLSIPSALSAHPWTSSRLQLLRTLVLRGGSYEGELDHHRENLQDAIRAGQGQMVADTLLTDTTFKPNTAAVEVAISEVDDVEDCLTLCTLLVDGGAPVEGVNVWKAALARQGNELVQFLLKSAAPPVEVLGQLAGR</sequence>
<feature type="region of interest" description="Disordered" evidence="1">
    <location>
        <begin position="28"/>
        <end position="65"/>
    </location>
</feature>
<evidence type="ECO:0000313" key="3">
    <source>
        <dbReference type="Proteomes" id="UP000298138"/>
    </source>
</evidence>
<feature type="compositionally biased region" description="Low complexity" evidence="1">
    <location>
        <begin position="31"/>
        <end position="44"/>
    </location>
</feature>
<feature type="compositionally biased region" description="Basic and acidic residues" evidence="1">
    <location>
        <begin position="51"/>
        <end position="60"/>
    </location>
</feature>
<dbReference type="AlphaFoldDB" id="A0A4S2MQ58"/>
<evidence type="ECO:0008006" key="4">
    <source>
        <dbReference type="Google" id="ProtNLM"/>
    </source>
</evidence>
<dbReference type="STRING" id="341454.A0A4S2MQ58"/>